<organism evidence="1 2">
    <name type="scientific">Paragonimus westermani</name>
    <dbReference type="NCBI Taxonomy" id="34504"/>
    <lineage>
        <taxon>Eukaryota</taxon>
        <taxon>Metazoa</taxon>
        <taxon>Spiralia</taxon>
        <taxon>Lophotrochozoa</taxon>
        <taxon>Platyhelminthes</taxon>
        <taxon>Trematoda</taxon>
        <taxon>Digenea</taxon>
        <taxon>Plagiorchiida</taxon>
        <taxon>Troglotremata</taxon>
        <taxon>Troglotrematidae</taxon>
        <taxon>Paragonimus</taxon>
    </lineage>
</organism>
<accession>A0A8T0DHK2</accession>
<dbReference type="OrthoDB" id="6260511at2759"/>
<sequence length="343" mass="36340">MICSHHFCHTKSATTGTFEQNGLNPASTSSATSTVLLGMNVGTQNVGSLASFPIFHNWLGCYNSLNERGTSKLDCIKSANVVSDSVKNLSSLSRSDMPICNKTLASSTSAAVSVPHVIKPSTAQHQLEQIWSNRYYNPETDGCVPALLLNSSASMGIQNVAPMKPECTKAALRSLGVCDNPYYPKFDLNAAILSSSGQLSGQLPCDISNSMLSETLSIPLHGLPALHPGVVPVKPLADRSFYPSYPIMASLAPCQLANNLPLSMENMNMTLGLSAENTLASAMQLASLPQSYGVPMHNQTVMSISLSLADLANAGPYGCGILQQENIPRFPLVSNMNGVSSLC</sequence>
<name>A0A8T0DHK2_9TREM</name>
<dbReference type="AlphaFoldDB" id="A0A8T0DHK2"/>
<evidence type="ECO:0000313" key="1">
    <source>
        <dbReference type="EMBL" id="KAF8567329.1"/>
    </source>
</evidence>
<comment type="caution">
    <text evidence="1">The sequence shown here is derived from an EMBL/GenBank/DDBJ whole genome shotgun (WGS) entry which is preliminary data.</text>
</comment>
<evidence type="ECO:0000313" key="2">
    <source>
        <dbReference type="Proteomes" id="UP000699462"/>
    </source>
</evidence>
<keyword evidence="2" id="KW-1185">Reference proteome</keyword>
<dbReference type="EMBL" id="JTDF01003972">
    <property type="protein sequence ID" value="KAF8567329.1"/>
    <property type="molecule type" value="Genomic_DNA"/>
</dbReference>
<dbReference type="Proteomes" id="UP000699462">
    <property type="component" value="Unassembled WGS sequence"/>
</dbReference>
<reference evidence="1 2" key="1">
    <citation type="submission" date="2019-07" db="EMBL/GenBank/DDBJ databases">
        <title>Annotation for the trematode Paragonimus westermani.</title>
        <authorList>
            <person name="Choi Y.-J."/>
        </authorList>
    </citation>
    <scope>NUCLEOTIDE SEQUENCE [LARGE SCALE GENOMIC DNA]</scope>
    <source>
        <strain evidence="1">180907_Pwestermani</strain>
    </source>
</reference>
<protein>
    <submittedName>
        <fullName evidence="1">Uncharacterized protein</fullName>
    </submittedName>
</protein>
<gene>
    <name evidence="1" type="ORF">P879_03145</name>
</gene>
<proteinExistence type="predicted"/>